<reference evidence="3 4" key="1">
    <citation type="journal article" date="2018" name="Nat. Ecol. Evol.">
        <title>Pezizomycetes genomes reveal the molecular basis of ectomycorrhizal truffle lifestyle.</title>
        <authorList>
            <person name="Murat C."/>
            <person name="Payen T."/>
            <person name="Noel B."/>
            <person name="Kuo A."/>
            <person name="Morin E."/>
            <person name="Chen J."/>
            <person name="Kohler A."/>
            <person name="Krizsan K."/>
            <person name="Balestrini R."/>
            <person name="Da Silva C."/>
            <person name="Montanini B."/>
            <person name="Hainaut M."/>
            <person name="Levati E."/>
            <person name="Barry K.W."/>
            <person name="Belfiori B."/>
            <person name="Cichocki N."/>
            <person name="Clum A."/>
            <person name="Dockter R.B."/>
            <person name="Fauchery L."/>
            <person name="Guy J."/>
            <person name="Iotti M."/>
            <person name="Le Tacon F."/>
            <person name="Lindquist E.A."/>
            <person name="Lipzen A."/>
            <person name="Malagnac F."/>
            <person name="Mello A."/>
            <person name="Molinier V."/>
            <person name="Miyauchi S."/>
            <person name="Poulain J."/>
            <person name="Riccioni C."/>
            <person name="Rubini A."/>
            <person name="Sitrit Y."/>
            <person name="Splivallo R."/>
            <person name="Traeger S."/>
            <person name="Wang M."/>
            <person name="Zifcakova L."/>
            <person name="Wipf D."/>
            <person name="Zambonelli A."/>
            <person name="Paolocci F."/>
            <person name="Nowrousian M."/>
            <person name="Ottonello S."/>
            <person name="Baldrian P."/>
            <person name="Spatafora J.W."/>
            <person name="Henrissat B."/>
            <person name="Nagy L.G."/>
            <person name="Aury J.M."/>
            <person name="Wincker P."/>
            <person name="Grigoriev I.V."/>
            <person name="Bonfante P."/>
            <person name="Martin F.M."/>
        </authorList>
    </citation>
    <scope>NUCLEOTIDE SEQUENCE [LARGE SCALE GENOMIC DNA]</scope>
    <source>
        <strain evidence="3 4">RN42</strain>
    </source>
</reference>
<evidence type="ECO:0000256" key="1">
    <source>
        <dbReference type="SAM" id="Coils"/>
    </source>
</evidence>
<feature type="compositionally biased region" description="Basic residues" evidence="2">
    <location>
        <begin position="1"/>
        <end position="11"/>
    </location>
</feature>
<evidence type="ECO:0000256" key="2">
    <source>
        <dbReference type="SAM" id="MobiDB-lite"/>
    </source>
</evidence>
<gene>
    <name evidence="3" type="ORF">BJ508DRAFT_347163</name>
</gene>
<feature type="compositionally biased region" description="Polar residues" evidence="2">
    <location>
        <begin position="21"/>
        <end position="30"/>
    </location>
</feature>
<dbReference type="Proteomes" id="UP000275078">
    <property type="component" value="Unassembled WGS sequence"/>
</dbReference>
<evidence type="ECO:0000313" key="4">
    <source>
        <dbReference type="Proteomes" id="UP000275078"/>
    </source>
</evidence>
<organism evidence="3 4">
    <name type="scientific">Ascobolus immersus RN42</name>
    <dbReference type="NCBI Taxonomy" id="1160509"/>
    <lineage>
        <taxon>Eukaryota</taxon>
        <taxon>Fungi</taxon>
        <taxon>Dikarya</taxon>
        <taxon>Ascomycota</taxon>
        <taxon>Pezizomycotina</taxon>
        <taxon>Pezizomycetes</taxon>
        <taxon>Pezizales</taxon>
        <taxon>Ascobolaceae</taxon>
        <taxon>Ascobolus</taxon>
    </lineage>
</organism>
<keyword evidence="1" id="KW-0175">Coiled coil</keyword>
<keyword evidence="4" id="KW-1185">Reference proteome</keyword>
<name>A0A3N4IFF3_ASCIM</name>
<dbReference type="EMBL" id="ML119688">
    <property type="protein sequence ID" value="RPA80424.1"/>
    <property type="molecule type" value="Genomic_DNA"/>
</dbReference>
<evidence type="ECO:0000313" key="3">
    <source>
        <dbReference type="EMBL" id="RPA80424.1"/>
    </source>
</evidence>
<accession>A0A3N4IFF3</accession>
<feature type="coiled-coil region" evidence="1">
    <location>
        <begin position="216"/>
        <end position="271"/>
    </location>
</feature>
<proteinExistence type="predicted"/>
<protein>
    <submittedName>
        <fullName evidence="3">Uncharacterized protein</fullName>
    </submittedName>
</protein>
<dbReference type="AlphaFoldDB" id="A0A3N4IFF3"/>
<sequence length="285" mass="32228">MRPPQRKRKAPKLSTDIDEASASNQHTINRNRARDQRLGETKQLLLNHIRTSIPAIRDDITSINQVSIEPAPPGGASTRLYRWEVDGPYVFPVLKGGRLKELGKYTVEEHNSLREAVRDGALWAVLAGEDSGRGVSQVDSPARTIKRNRLSGTRTPILESTREGSAEADDQPEIAGMMAVEKERAKWDKERGTILDTQNKSLDLWTSERVFFTGGVEELKQKIKEKDDALEKLAEELKNRKRTLKRVKEEKRGVEKRLKQANDEIEKFKRLVRAGAIKVEDDSDG</sequence>
<feature type="region of interest" description="Disordered" evidence="2">
    <location>
        <begin position="1"/>
        <end position="35"/>
    </location>
</feature>